<sequence length="101" mass="9999">MGRILFGIIGLILGLIGGALFGGAILGGTAAGVGVATGMTTGVCSTVMAATEEGLLTAEQVEQVMVRAAADLGATMDATPEATTVAQCEEFMQTLMSESDG</sequence>
<reference evidence="2" key="1">
    <citation type="journal article" date="2019" name="Int. J. Syst. Evol. Microbiol.">
        <title>The Global Catalogue of Microorganisms (GCM) 10K type strain sequencing project: providing services to taxonomists for standard genome sequencing and annotation.</title>
        <authorList>
            <consortium name="The Broad Institute Genomics Platform"/>
            <consortium name="The Broad Institute Genome Sequencing Center for Infectious Disease"/>
            <person name="Wu L."/>
            <person name="Ma J."/>
        </authorList>
    </citation>
    <scope>NUCLEOTIDE SEQUENCE [LARGE SCALE GENOMIC DNA]</scope>
    <source>
        <strain evidence="2">JCM 18015</strain>
    </source>
</reference>
<dbReference type="Proteomes" id="UP001499910">
    <property type="component" value="Unassembled WGS sequence"/>
</dbReference>
<dbReference type="EMBL" id="BAABHW010000001">
    <property type="protein sequence ID" value="GAA5068123.1"/>
    <property type="molecule type" value="Genomic_DNA"/>
</dbReference>
<keyword evidence="2" id="KW-1185">Reference proteome</keyword>
<evidence type="ECO:0000313" key="2">
    <source>
        <dbReference type="Proteomes" id="UP001499910"/>
    </source>
</evidence>
<organism evidence="1 2">
    <name type="scientific">[Roseibacterium] beibuensis</name>
    <dbReference type="NCBI Taxonomy" id="1193142"/>
    <lineage>
        <taxon>Bacteria</taxon>
        <taxon>Pseudomonadati</taxon>
        <taxon>Pseudomonadota</taxon>
        <taxon>Alphaproteobacteria</taxon>
        <taxon>Rhodobacterales</taxon>
        <taxon>Roseobacteraceae</taxon>
        <taxon>Roseicyclus</taxon>
    </lineage>
</organism>
<accession>A0ABP9L3M0</accession>
<comment type="caution">
    <text evidence="1">The sequence shown here is derived from an EMBL/GenBank/DDBJ whole genome shotgun (WGS) entry which is preliminary data.</text>
</comment>
<gene>
    <name evidence="1" type="ORF">GCM10023209_08380</name>
</gene>
<protein>
    <submittedName>
        <fullName evidence="1">Uncharacterized protein</fullName>
    </submittedName>
</protein>
<name>A0ABP9L3M0_9RHOB</name>
<dbReference type="RefSeq" id="WP_259546490.1">
    <property type="nucleotide sequence ID" value="NZ_BAABHW010000001.1"/>
</dbReference>
<proteinExistence type="predicted"/>
<evidence type="ECO:0000313" key="1">
    <source>
        <dbReference type="EMBL" id="GAA5068123.1"/>
    </source>
</evidence>